<dbReference type="InterPro" id="IPR036188">
    <property type="entry name" value="FAD/NAD-bd_sf"/>
</dbReference>
<evidence type="ECO:0000259" key="8">
    <source>
        <dbReference type="Pfam" id="PF07992"/>
    </source>
</evidence>
<dbReference type="GO" id="GO:0006103">
    <property type="term" value="P:2-oxoglutarate metabolic process"/>
    <property type="evidence" value="ECO:0007669"/>
    <property type="project" value="TreeGrafter"/>
</dbReference>
<name>A0A1G8AG06_9NOCA</name>
<sequence>MAGTGTDAVTDEYDVIVLGGGPAGEVAAEFATAGSPRTAAIVEHELLGGECSYWACMPSKALLRPGEVVRSGQHMAGVSATGPDVEPVLSRRDSFTHDYDDSAQVEWADSVGVDLIRGSGRIDGERVVVVDGTRRLRARHAVIVATGTTATVPDTPGLRAALPWTSRDATAVREVPRRVAVVGGGVVGCESATWLADLGAAVTLVVRGSGLLGRVEPFASELVTEGLRERGVTVRFGTEIRAVHRPDVEDTGVGRIHGGPVALEFSGGGGLEVDEIVVATGRTPATAGLGVDEYLDERGYLKVDDQLATAAGWLYAVGDANGRALLTHMGKYQGRVCGDVIAARAEGRPTDGRGFRADGPVPQVVFTSPQVASVGHTAAQARANGFDPQIVDVDLAVAGAALFRDDFTGRARLVVDRARDVLLGATFAGTEVSELVHAATVAVTGRVPVDELWHAVPAYPTVSEVWLNLLTEVRRGRDRGHHTHV</sequence>
<feature type="domain" description="Pyridine nucleotide-disulphide oxidoreductase dimerisation" evidence="7">
    <location>
        <begin position="361"/>
        <end position="466"/>
    </location>
</feature>
<accession>A0A1G8AG06</accession>
<feature type="binding site" evidence="5">
    <location>
        <position position="120"/>
    </location>
    <ligand>
        <name>FAD</name>
        <dbReference type="ChEBI" id="CHEBI:57692"/>
    </ligand>
</feature>
<keyword evidence="2" id="KW-0285">Flavoprotein</keyword>
<dbReference type="EMBL" id="FNDN01000001">
    <property type="protein sequence ID" value="SDH19904.1"/>
    <property type="molecule type" value="Genomic_DNA"/>
</dbReference>
<dbReference type="SUPFAM" id="SSF55424">
    <property type="entry name" value="FAD/NAD-linked reductases, dimerisation (C-terminal) domain"/>
    <property type="match status" value="1"/>
</dbReference>
<dbReference type="AlphaFoldDB" id="A0A1G8AG06"/>
<evidence type="ECO:0000256" key="5">
    <source>
        <dbReference type="PIRSR" id="PIRSR000350-3"/>
    </source>
</evidence>
<feature type="binding site" evidence="5">
    <location>
        <begin position="183"/>
        <end position="190"/>
    </location>
    <ligand>
        <name>NAD(+)</name>
        <dbReference type="ChEBI" id="CHEBI:57540"/>
    </ligand>
</feature>
<dbReference type="Gene3D" id="3.30.390.30">
    <property type="match status" value="1"/>
</dbReference>
<evidence type="ECO:0000256" key="4">
    <source>
        <dbReference type="ARBA" id="ARBA00023027"/>
    </source>
</evidence>
<evidence type="ECO:0000313" key="10">
    <source>
        <dbReference type="Proteomes" id="UP000183263"/>
    </source>
</evidence>
<dbReference type="PRINTS" id="PR00368">
    <property type="entry name" value="FADPNR"/>
</dbReference>
<feature type="binding site" evidence="5">
    <location>
        <position position="319"/>
    </location>
    <ligand>
        <name>FAD</name>
        <dbReference type="ChEBI" id="CHEBI:57692"/>
    </ligand>
</feature>
<gene>
    <name evidence="9" type="ORF">SAMN05444695_101415</name>
</gene>
<proteinExistence type="inferred from homology"/>
<dbReference type="InterPro" id="IPR001100">
    <property type="entry name" value="Pyr_nuc-diS_OxRdtase"/>
</dbReference>
<feature type="binding site" evidence="5">
    <location>
        <position position="60"/>
    </location>
    <ligand>
        <name>FAD</name>
        <dbReference type="ChEBI" id="CHEBI:57692"/>
    </ligand>
</feature>
<keyword evidence="10" id="KW-1185">Reference proteome</keyword>
<evidence type="ECO:0000313" key="9">
    <source>
        <dbReference type="EMBL" id="SDH19904.1"/>
    </source>
</evidence>
<evidence type="ECO:0000256" key="3">
    <source>
        <dbReference type="ARBA" id="ARBA00022827"/>
    </source>
</evidence>
<dbReference type="InterPro" id="IPR050151">
    <property type="entry name" value="Class-I_Pyr_Nuc-Dis_Oxidored"/>
</dbReference>
<dbReference type="Pfam" id="PF02852">
    <property type="entry name" value="Pyr_redox_dim"/>
    <property type="match status" value="1"/>
</dbReference>
<dbReference type="GO" id="GO:0050660">
    <property type="term" value="F:flavin adenine dinucleotide binding"/>
    <property type="evidence" value="ECO:0007669"/>
    <property type="project" value="TreeGrafter"/>
</dbReference>
<protein>
    <submittedName>
        <fullName evidence="9">Dihydrolipoamide dehydrogenase</fullName>
    </submittedName>
</protein>
<organism evidence="9 10">
    <name type="scientific">Rhodococcus triatomae</name>
    <dbReference type="NCBI Taxonomy" id="300028"/>
    <lineage>
        <taxon>Bacteria</taxon>
        <taxon>Bacillati</taxon>
        <taxon>Actinomycetota</taxon>
        <taxon>Actinomycetes</taxon>
        <taxon>Mycobacteriales</taxon>
        <taxon>Nocardiaceae</taxon>
        <taxon>Rhodococcus</taxon>
    </lineage>
</organism>
<feature type="binding site" evidence="5">
    <location>
        <position position="281"/>
    </location>
    <ligand>
        <name>NAD(+)</name>
        <dbReference type="ChEBI" id="CHEBI:57540"/>
    </ligand>
</feature>
<evidence type="ECO:0000259" key="7">
    <source>
        <dbReference type="Pfam" id="PF02852"/>
    </source>
</evidence>
<dbReference type="PANTHER" id="PTHR22912">
    <property type="entry name" value="DISULFIDE OXIDOREDUCTASE"/>
    <property type="match status" value="1"/>
</dbReference>
<dbReference type="SUPFAM" id="SSF51905">
    <property type="entry name" value="FAD/NAD(P)-binding domain"/>
    <property type="match status" value="1"/>
</dbReference>
<dbReference type="Proteomes" id="UP000183263">
    <property type="component" value="Unassembled WGS sequence"/>
</dbReference>
<evidence type="ECO:0000256" key="2">
    <source>
        <dbReference type="ARBA" id="ARBA00022630"/>
    </source>
</evidence>
<feature type="disulfide bond" description="Redox-active" evidence="6">
    <location>
        <begin position="51"/>
        <end position="56"/>
    </location>
</feature>
<dbReference type="Gene3D" id="3.50.50.60">
    <property type="entry name" value="FAD/NAD(P)-binding domain"/>
    <property type="match status" value="2"/>
</dbReference>
<dbReference type="PIRSF" id="PIRSF000350">
    <property type="entry name" value="Mercury_reductase_MerA"/>
    <property type="match status" value="1"/>
</dbReference>
<dbReference type="InterPro" id="IPR016156">
    <property type="entry name" value="FAD/NAD-linked_Rdtase_dimer_sf"/>
</dbReference>
<dbReference type="GO" id="GO:0004148">
    <property type="term" value="F:dihydrolipoyl dehydrogenase (NADH) activity"/>
    <property type="evidence" value="ECO:0007669"/>
    <property type="project" value="TreeGrafter"/>
</dbReference>
<comment type="similarity">
    <text evidence="1">Belongs to the class-I pyridine nucleotide-disulfide oxidoreductase family.</text>
</comment>
<dbReference type="PANTHER" id="PTHR22912:SF151">
    <property type="entry name" value="DIHYDROLIPOYL DEHYDROGENASE, MITOCHONDRIAL"/>
    <property type="match status" value="1"/>
</dbReference>
<dbReference type="OrthoDB" id="9800167at2"/>
<keyword evidence="3 5" id="KW-0274">FAD</keyword>
<dbReference type="PRINTS" id="PR00411">
    <property type="entry name" value="PNDRDTASEI"/>
</dbReference>
<dbReference type="InterPro" id="IPR023753">
    <property type="entry name" value="FAD/NAD-binding_dom"/>
</dbReference>
<keyword evidence="5" id="KW-0547">Nucleotide-binding</keyword>
<dbReference type="Pfam" id="PF07992">
    <property type="entry name" value="Pyr_redox_2"/>
    <property type="match status" value="1"/>
</dbReference>
<keyword evidence="4 5" id="KW-0520">NAD</keyword>
<comment type="cofactor">
    <cofactor evidence="5">
        <name>FAD</name>
        <dbReference type="ChEBI" id="CHEBI:57692"/>
    </cofactor>
    <text evidence="5">Binds 1 FAD per subunit.</text>
</comment>
<reference evidence="9 10" key="1">
    <citation type="submission" date="2016-10" db="EMBL/GenBank/DDBJ databases">
        <authorList>
            <person name="de Groot N.N."/>
        </authorList>
    </citation>
    <scope>NUCLEOTIDE SEQUENCE [LARGE SCALE GENOMIC DNA]</scope>
    <source>
        <strain evidence="9 10">DSM 44892</strain>
    </source>
</reference>
<dbReference type="InterPro" id="IPR004099">
    <property type="entry name" value="Pyr_nucl-diS_OxRdtase_dimer"/>
</dbReference>
<evidence type="ECO:0000256" key="1">
    <source>
        <dbReference type="ARBA" id="ARBA00007532"/>
    </source>
</evidence>
<feature type="domain" description="FAD/NAD(P)-binding" evidence="8">
    <location>
        <begin position="13"/>
        <end position="332"/>
    </location>
</feature>
<dbReference type="RefSeq" id="WP_072735985.1">
    <property type="nucleotide sequence ID" value="NZ_CP048813.1"/>
</dbReference>
<evidence type="ECO:0000256" key="6">
    <source>
        <dbReference type="PIRSR" id="PIRSR000350-4"/>
    </source>
</evidence>